<name>A0A8J3D7R6_9BACT</name>
<evidence type="ECO:0000313" key="3">
    <source>
        <dbReference type="Proteomes" id="UP000598271"/>
    </source>
</evidence>
<protein>
    <submittedName>
        <fullName evidence="2">VOC family protein</fullName>
    </submittedName>
</protein>
<keyword evidence="3" id="KW-1185">Reference proteome</keyword>
<sequence length="153" mass="17537">MIDICKVDFEQKQAIMTKIIPYLTFNGNCREAMNFYRECVGGKLDLTTVGESPMAEQMPEAMKESILHARLRKDELVLLGSDMVSEKGLNRGNCLSIMLEFETEAKMRRCYDKLAEGGQHEYPIENTFWAGLFGSLTDRYGNHWLLHYGKDAQ</sequence>
<dbReference type="Proteomes" id="UP000598271">
    <property type="component" value="Unassembled WGS sequence"/>
</dbReference>
<dbReference type="EMBL" id="BMXF01000001">
    <property type="protein sequence ID" value="GHB62487.1"/>
    <property type="molecule type" value="Genomic_DNA"/>
</dbReference>
<dbReference type="PANTHER" id="PTHR33990:SF1">
    <property type="entry name" value="PROTEIN YJDN"/>
    <property type="match status" value="1"/>
</dbReference>
<evidence type="ECO:0000259" key="1">
    <source>
        <dbReference type="Pfam" id="PF06983"/>
    </source>
</evidence>
<proteinExistence type="predicted"/>
<dbReference type="InterPro" id="IPR029068">
    <property type="entry name" value="Glyas_Bleomycin-R_OHBP_Dase"/>
</dbReference>
<comment type="caution">
    <text evidence="2">The sequence shown here is derived from an EMBL/GenBank/DDBJ whole genome shotgun (WGS) entry which is preliminary data.</text>
</comment>
<dbReference type="Pfam" id="PF06983">
    <property type="entry name" value="3-dmu-9_3-mt"/>
    <property type="match status" value="1"/>
</dbReference>
<evidence type="ECO:0000313" key="2">
    <source>
        <dbReference type="EMBL" id="GHB62487.1"/>
    </source>
</evidence>
<accession>A0A8J3D7R6</accession>
<dbReference type="PANTHER" id="PTHR33990">
    <property type="entry name" value="PROTEIN YJDN-RELATED"/>
    <property type="match status" value="1"/>
</dbReference>
<dbReference type="Gene3D" id="3.10.180.10">
    <property type="entry name" value="2,3-Dihydroxybiphenyl 1,2-Dioxygenase, domain 1"/>
    <property type="match status" value="1"/>
</dbReference>
<dbReference type="InterPro" id="IPR028973">
    <property type="entry name" value="PhnB-like"/>
</dbReference>
<organism evidence="2 3">
    <name type="scientific">Persicitalea jodogahamensis</name>
    <dbReference type="NCBI Taxonomy" id="402147"/>
    <lineage>
        <taxon>Bacteria</taxon>
        <taxon>Pseudomonadati</taxon>
        <taxon>Bacteroidota</taxon>
        <taxon>Cytophagia</taxon>
        <taxon>Cytophagales</taxon>
        <taxon>Spirosomataceae</taxon>
        <taxon>Persicitalea</taxon>
    </lineage>
</organism>
<reference evidence="2 3" key="1">
    <citation type="journal article" date="2014" name="Int. J. Syst. Evol. Microbiol.">
        <title>Complete genome sequence of Corynebacterium casei LMG S-19264T (=DSM 44701T), isolated from a smear-ripened cheese.</title>
        <authorList>
            <consortium name="US DOE Joint Genome Institute (JGI-PGF)"/>
            <person name="Walter F."/>
            <person name="Albersmeier A."/>
            <person name="Kalinowski J."/>
            <person name="Ruckert C."/>
        </authorList>
    </citation>
    <scope>NUCLEOTIDE SEQUENCE [LARGE SCALE GENOMIC DNA]</scope>
    <source>
        <strain evidence="2 3">KCTC 12866</strain>
    </source>
</reference>
<dbReference type="CDD" id="cd06588">
    <property type="entry name" value="PhnB_like"/>
    <property type="match status" value="1"/>
</dbReference>
<feature type="domain" description="PhnB-like" evidence="1">
    <location>
        <begin position="18"/>
        <end position="144"/>
    </location>
</feature>
<gene>
    <name evidence="2" type="ORF">GCM10007390_15380</name>
</gene>
<dbReference type="AlphaFoldDB" id="A0A8J3D7R6"/>
<dbReference type="SUPFAM" id="SSF54593">
    <property type="entry name" value="Glyoxalase/Bleomycin resistance protein/Dihydroxybiphenyl dioxygenase"/>
    <property type="match status" value="1"/>
</dbReference>